<keyword evidence="4" id="KW-1185">Reference proteome</keyword>
<sequence>MAPPGSAAQNEAHSSPSSAAVRLCRRLAVDARAHDQGVTARLYCKVVVPTSASYSPVHHHLLALDPLSTLAQSFTYALPLHPADPPAAHAAARNLGLQSAVPPRQGDDDEALRRVRRRSSAASDLLERLSSPTSDGAERRSAEVSVREGEVVLSIVSAAQDGLRAKAQSSAPRPTSPHASATASAEFLVVLELEMAFGALRLPRFANSVTIPTPLCLRSELAFTLPSPTPSSASSAWDLSIRPSLSNADSTDLDGGATQVTGSFPSSPSLSLRWAPQLAAGEDVPLVIPRASLETAWTVDERGGATAEVRVSGEFELAGLREKPWVELEFATHELPEVRLSWDDEGDTPVLAYAQTSMLAQPQASARPISSRASTATTVSTASPAPVPPARSPFIPPLPRELDDFASPVLDDSLQLLASSSVTSSVATTPSFPFTPTPTSRRRPLNPRATEARPPSFTSLFDTAPPAPPVLDTSFAEMQSSPGKDERRRDLAAVGVGAAGGPRGGLSLMRTPAPFDPEASAMDMSFEVSALEDGASAEGGDEVESSGATEHSSPVPPLLPETPTGDVPVAIIGAHLRIQLDVSEALRRFAAASTLPDPPAAPTFACRFFLVYSPESTISKNGRVALSPIHIPAAQSEDALIVVSSASPTLRVEVIPSVFSAAASVDVDASNAPPSPLPALGRSARWATSRWAGAPPGPAVEVELRAVEVEREQAPPPPPLLIEEEAPVALEEDEERRAREDEEKAVEEGRDEVEEDQERDQIKVAEEEQEQEEQEEASSTLAVKEAQQDEPAPDADEPAPLDVSTRTEQPATPSLPTPAPSSPPLPASPSPPLARTPTRSLSHVRVEVTPFPPSTSSAAGAATWRLLYRYVLVQPYTGELRVPRRPIRPLEGWGASGATVEPVEKEGALTVEGLREAVVEVDVPVAWVAKREVVKLDLLGFESSVAKLVVVVSVPHGYELGDGPSGFGRGGAGAEVTFTRASPSPTAAVQLDLAFQPLAPKEATIVERPAPPSAPRRDASPAWSARSLLAQFAAVLAALLLFHALSPSVLPPPASAMLSAVAPTRVTPSPPPVLSTVTSLLRTPVTHTVTATTTVERTSTSTAYVMSTQTERMTSTSATTTTRTVTLVLSPSPSSSPSASLVPRHTNVVDDPLLAPTVALAAPTPALTAAPYALAQETAADLVAAVRLWVERGKLRARSWWSVVVEYLRL</sequence>
<feature type="compositionally biased region" description="Pro residues" evidence="2">
    <location>
        <begin position="385"/>
        <end position="399"/>
    </location>
</feature>
<feature type="region of interest" description="Disordered" evidence="2">
    <location>
        <begin position="710"/>
        <end position="840"/>
    </location>
</feature>
<gene>
    <name evidence="3" type="ORF">RHOBADRAFT_53094</name>
</gene>
<feature type="compositionally biased region" description="Acidic residues" evidence="2">
    <location>
        <begin position="767"/>
        <end position="776"/>
    </location>
</feature>
<feature type="region of interest" description="Disordered" evidence="2">
    <location>
        <begin position="363"/>
        <end position="399"/>
    </location>
</feature>
<feature type="compositionally biased region" description="Acidic residues" evidence="2">
    <location>
        <begin position="722"/>
        <end position="734"/>
    </location>
</feature>
<feature type="compositionally biased region" description="Polar residues" evidence="2">
    <location>
        <begin position="258"/>
        <end position="268"/>
    </location>
</feature>
<evidence type="ECO:0000256" key="2">
    <source>
        <dbReference type="SAM" id="MobiDB-lite"/>
    </source>
</evidence>
<name>A0A194S691_RHOGW</name>
<feature type="compositionally biased region" description="Low complexity" evidence="2">
    <location>
        <begin position="370"/>
        <end position="384"/>
    </location>
</feature>
<reference evidence="3 4" key="1">
    <citation type="journal article" date="2015" name="Front. Microbiol.">
        <title>Genome sequence of the plant growth promoting endophytic yeast Rhodotorula graminis WP1.</title>
        <authorList>
            <person name="Firrincieli A."/>
            <person name="Otillar R."/>
            <person name="Salamov A."/>
            <person name="Schmutz J."/>
            <person name="Khan Z."/>
            <person name="Redman R.S."/>
            <person name="Fleck N.D."/>
            <person name="Lindquist E."/>
            <person name="Grigoriev I.V."/>
            <person name="Doty S.L."/>
        </authorList>
    </citation>
    <scope>NUCLEOTIDE SEQUENCE [LARGE SCALE GENOMIC DNA]</scope>
    <source>
        <strain evidence="3 4">WP1</strain>
    </source>
</reference>
<feature type="compositionally biased region" description="Low complexity" evidence="2">
    <location>
        <begin position="421"/>
        <end position="439"/>
    </location>
</feature>
<dbReference type="Proteomes" id="UP000053890">
    <property type="component" value="Unassembled WGS sequence"/>
</dbReference>
<organism evidence="3 4">
    <name type="scientific">Rhodotorula graminis (strain WP1)</name>
    <dbReference type="NCBI Taxonomy" id="578459"/>
    <lineage>
        <taxon>Eukaryota</taxon>
        <taxon>Fungi</taxon>
        <taxon>Dikarya</taxon>
        <taxon>Basidiomycota</taxon>
        <taxon>Pucciniomycotina</taxon>
        <taxon>Microbotryomycetes</taxon>
        <taxon>Sporidiobolales</taxon>
        <taxon>Sporidiobolaceae</taxon>
        <taxon>Rhodotorula</taxon>
    </lineage>
</organism>
<protein>
    <submittedName>
        <fullName evidence="3">Uncharacterized protein</fullName>
    </submittedName>
</protein>
<feature type="region of interest" description="Disordered" evidence="2">
    <location>
        <begin position="421"/>
        <end position="462"/>
    </location>
</feature>
<keyword evidence="1" id="KW-0945">Host-virus interaction</keyword>
<dbReference type="RefSeq" id="XP_018272156.1">
    <property type="nucleotide sequence ID" value="XM_018416667.1"/>
</dbReference>
<proteinExistence type="predicted"/>
<feature type="region of interest" description="Disordered" evidence="2">
    <location>
        <begin position="532"/>
        <end position="562"/>
    </location>
</feature>
<accession>A0A194S691</accession>
<feature type="region of interest" description="Disordered" evidence="2">
    <location>
        <begin position="248"/>
        <end position="268"/>
    </location>
</feature>
<feature type="compositionally biased region" description="Acidic residues" evidence="2">
    <location>
        <begin position="749"/>
        <end position="758"/>
    </location>
</feature>
<feature type="compositionally biased region" description="Basic and acidic residues" evidence="2">
    <location>
        <begin position="735"/>
        <end position="748"/>
    </location>
</feature>
<evidence type="ECO:0000313" key="3">
    <source>
        <dbReference type="EMBL" id="KPV76107.1"/>
    </source>
</evidence>
<dbReference type="GeneID" id="28977115"/>
<feature type="compositionally biased region" description="Low complexity" evidence="2">
    <location>
        <begin position="120"/>
        <end position="131"/>
    </location>
</feature>
<dbReference type="PANTHER" id="PTHR13037:SF24">
    <property type="entry name" value="POLYCOMB PROTEIN PCL-RELATED"/>
    <property type="match status" value="1"/>
</dbReference>
<feature type="compositionally biased region" description="Pro residues" evidence="2">
    <location>
        <begin position="813"/>
        <end position="834"/>
    </location>
</feature>
<feature type="region of interest" description="Disordered" evidence="2">
    <location>
        <begin position="98"/>
        <end position="143"/>
    </location>
</feature>
<dbReference type="EMBL" id="KQ474077">
    <property type="protein sequence ID" value="KPV76107.1"/>
    <property type="molecule type" value="Genomic_DNA"/>
</dbReference>
<dbReference type="PANTHER" id="PTHR13037">
    <property type="entry name" value="FORMIN"/>
    <property type="match status" value="1"/>
</dbReference>
<evidence type="ECO:0000256" key="1">
    <source>
        <dbReference type="ARBA" id="ARBA00022581"/>
    </source>
</evidence>
<evidence type="ECO:0000313" key="4">
    <source>
        <dbReference type="Proteomes" id="UP000053890"/>
    </source>
</evidence>
<dbReference type="AlphaFoldDB" id="A0A194S691"/>
<dbReference type="OrthoDB" id="2536507at2759"/>
<dbReference type="OMA" id="WRTERNA"/>